<evidence type="ECO:0000313" key="3">
    <source>
        <dbReference type="Proteomes" id="UP001429745"/>
    </source>
</evidence>
<dbReference type="RefSeq" id="WP_168910819.1">
    <property type="nucleotide sequence ID" value="NZ_JABACI010000001.1"/>
</dbReference>
<dbReference type="EMBL" id="JABACI010000001">
    <property type="protein sequence ID" value="NLP82295.1"/>
    <property type="molecule type" value="Genomic_DNA"/>
</dbReference>
<comment type="caution">
    <text evidence="2">The sequence shown here is derived from an EMBL/GenBank/DDBJ whole genome shotgun (WGS) entry which is preliminary data.</text>
</comment>
<sequence>MTTQDMLDERYGRRRSPARRWLIGGAAVLAVGVVAAFGWFTVQGSLDAVDVDTTSFAIVDEHAVELGFQITAPPGRAVACAIEAQDEDHGVVGWRVVEIEAADTHARAFREMIPTTAEATTGFVNSCWVLSSPAT</sequence>
<keyword evidence="1" id="KW-0812">Transmembrane</keyword>
<organism evidence="2 3">
    <name type="scientific">Microbacterium salsuginis</name>
    <dbReference type="NCBI Taxonomy" id="2722803"/>
    <lineage>
        <taxon>Bacteria</taxon>
        <taxon>Bacillati</taxon>
        <taxon>Actinomycetota</taxon>
        <taxon>Actinomycetes</taxon>
        <taxon>Micrococcales</taxon>
        <taxon>Microbacteriaceae</taxon>
        <taxon>Microbacterium</taxon>
    </lineage>
</organism>
<keyword evidence="1" id="KW-0472">Membrane</keyword>
<evidence type="ECO:0000256" key="1">
    <source>
        <dbReference type="SAM" id="Phobius"/>
    </source>
</evidence>
<accession>A0ABX1K6J5</accession>
<keyword evidence="3" id="KW-1185">Reference proteome</keyword>
<reference evidence="2 3" key="1">
    <citation type="submission" date="2020-04" db="EMBL/GenBank/DDBJ databases">
        <title>CFH 90308 Microbacterium sp.</title>
        <authorList>
            <person name="Nie G."/>
            <person name="Ming H."/>
            <person name="Xia T."/>
        </authorList>
    </citation>
    <scope>NUCLEOTIDE SEQUENCE [LARGE SCALE GENOMIC DNA]</scope>
    <source>
        <strain evidence="2 3">CFH 90308</strain>
    </source>
</reference>
<dbReference type="Pfam" id="PF14155">
    <property type="entry name" value="DUF4307"/>
    <property type="match status" value="1"/>
</dbReference>
<gene>
    <name evidence="2" type="ORF">HF576_00370</name>
</gene>
<name>A0ABX1K6J5_9MICO</name>
<dbReference type="InterPro" id="IPR025443">
    <property type="entry name" value="DUF4307"/>
</dbReference>
<feature type="transmembrane region" description="Helical" evidence="1">
    <location>
        <begin position="21"/>
        <end position="40"/>
    </location>
</feature>
<keyword evidence="1" id="KW-1133">Transmembrane helix</keyword>
<dbReference type="Proteomes" id="UP001429745">
    <property type="component" value="Unassembled WGS sequence"/>
</dbReference>
<proteinExistence type="predicted"/>
<evidence type="ECO:0000313" key="2">
    <source>
        <dbReference type="EMBL" id="NLP82295.1"/>
    </source>
</evidence>
<protein>
    <submittedName>
        <fullName evidence="2">DUF4307 domain-containing protein</fullName>
    </submittedName>
</protein>